<keyword evidence="10" id="KW-1185">Reference proteome</keyword>
<evidence type="ECO:0000256" key="1">
    <source>
        <dbReference type="ARBA" id="ARBA00022448"/>
    </source>
</evidence>
<keyword evidence="5 6" id="KW-0408">Iron</keyword>
<feature type="transmembrane region" description="Helical" evidence="7">
    <location>
        <begin position="12"/>
        <end position="36"/>
    </location>
</feature>
<comment type="caution">
    <text evidence="9">The sequence shown here is derived from an EMBL/GenBank/DDBJ whole genome shotgun (WGS) entry which is preliminary data.</text>
</comment>
<accession>A0AAP5I502</accession>
<sequence>MDNQISKPKILIQHIAILALAIVLAVVLGIFAVNIYRTSDPYVRSVLLLKGDPTQGHAIFQINCAGCHGLEAFGSVGPSLQAVSKRKSPYGLIHQVISGDTPPMPKFKPKVQEMADLLSYLETL</sequence>
<evidence type="ECO:0000313" key="9">
    <source>
        <dbReference type="EMBL" id="MDR9895132.1"/>
    </source>
</evidence>
<name>A0AAP5I502_9CYAN</name>
<dbReference type="Gene3D" id="1.10.760.10">
    <property type="entry name" value="Cytochrome c-like domain"/>
    <property type="match status" value="1"/>
</dbReference>
<dbReference type="InterPro" id="IPR009056">
    <property type="entry name" value="Cyt_c-like_dom"/>
</dbReference>
<keyword evidence="7" id="KW-0812">Transmembrane</keyword>
<organism evidence="9 10">
    <name type="scientific">Aetokthonos hydrillicola Thurmond2011</name>
    <dbReference type="NCBI Taxonomy" id="2712845"/>
    <lineage>
        <taxon>Bacteria</taxon>
        <taxon>Bacillati</taxon>
        <taxon>Cyanobacteriota</taxon>
        <taxon>Cyanophyceae</taxon>
        <taxon>Nostocales</taxon>
        <taxon>Hapalosiphonaceae</taxon>
        <taxon>Aetokthonos</taxon>
    </lineage>
</organism>
<keyword evidence="7" id="KW-1133">Transmembrane helix</keyword>
<evidence type="ECO:0000256" key="6">
    <source>
        <dbReference type="PROSITE-ProRule" id="PRU00433"/>
    </source>
</evidence>
<dbReference type="RefSeq" id="WP_208338654.1">
    <property type="nucleotide sequence ID" value="NZ_CAWQFN010000191.1"/>
</dbReference>
<evidence type="ECO:0000256" key="7">
    <source>
        <dbReference type="SAM" id="Phobius"/>
    </source>
</evidence>
<gene>
    <name evidence="9" type="ORF">G7B40_011220</name>
</gene>
<dbReference type="AlphaFoldDB" id="A0AAP5I502"/>
<keyword evidence="7" id="KW-0472">Membrane</keyword>
<dbReference type="PANTHER" id="PTHR37823:SF1">
    <property type="entry name" value="CYTOCHROME C-553-LIKE"/>
    <property type="match status" value="1"/>
</dbReference>
<dbReference type="PROSITE" id="PS51007">
    <property type="entry name" value="CYTC"/>
    <property type="match status" value="1"/>
</dbReference>
<keyword evidence="1" id="KW-0813">Transport</keyword>
<protein>
    <submittedName>
        <fullName evidence="9">Cytochrome c</fullName>
    </submittedName>
</protein>
<keyword evidence="4" id="KW-0249">Electron transport</keyword>
<proteinExistence type="predicted"/>
<dbReference type="EMBL" id="JAALHA020000004">
    <property type="protein sequence ID" value="MDR9895132.1"/>
    <property type="molecule type" value="Genomic_DNA"/>
</dbReference>
<dbReference type="Proteomes" id="UP000667802">
    <property type="component" value="Unassembled WGS sequence"/>
</dbReference>
<dbReference type="PANTHER" id="PTHR37823">
    <property type="entry name" value="CYTOCHROME C-553-LIKE"/>
    <property type="match status" value="1"/>
</dbReference>
<dbReference type="GO" id="GO:0046872">
    <property type="term" value="F:metal ion binding"/>
    <property type="evidence" value="ECO:0007669"/>
    <property type="project" value="UniProtKB-KW"/>
</dbReference>
<evidence type="ECO:0000256" key="2">
    <source>
        <dbReference type="ARBA" id="ARBA00022617"/>
    </source>
</evidence>
<keyword evidence="3 6" id="KW-0479">Metal-binding</keyword>
<keyword evidence="2 6" id="KW-0349">Heme</keyword>
<evidence type="ECO:0000259" key="8">
    <source>
        <dbReference type="PROSITE" id="PS51007"/>
    </source>
</evidence>
<dbReference type="GO" id="GO:0009055">
    <property type="term" value="F:electron transfer activity"/>
    <property type="evidence" value="ECO:0007669"/>
    <property type="project" value="InterPro"/>
</dbReference>
<dbReference type="Pfam" id="PF13442">
    <property type="entry name" value="Cytochrome_CBB3"/>
    <property type="match status" value="1"/>
</dbReference>
<evidence type="ECO:0000256" key="3">
    <source>
        <dbReference type="ARBA" id="ARBA00022723"/>
    </source>
</evidence>
<feature type="domain" description="Cytochrome c" evidence="8">
    <location>
        <begin position="51"/>
        <end position="124"/>
    </location>
</feature>
<evidence type="ECO:0000256" key="5">
    <source>
        <dbReference type="ARBA" id="ARBA00023004"/>
    </source>
</evidence>
<evidence type="ECO:0000256" key="4">
    <source>
        <dbReference type="ARBA" id="ARBA00022982"/>
    </source>
</evidence>
<dbReference type="SUPFAM" id="SSF46626">
    <property type="entry name" value="Cytochrome c"/>
    <property type="match status" value="1"/>
</dbReference>
<evidence type="ECO:0000313" key="10">
    <source>
        <dbReference type="Proteomes" id="UP000667802"/>
    </source>
</evidence>
<dbReference type="InterPro" id="IPR036909">
    <property type="entry name" value="Cyt_c-like_dom_sf"/>
</dbReference>
<reference evidence="10" key="1">
    <citation type="journal article" date="2021" name="Science">
        <title>Hunting the eagle killer: A cyanobacterial neurotoxin causes vacuolar myelinopathy.</title>
        <authorList>
            <person name="Breinlinger S."/>
            <person name="Phillips T.J."/>
            <person name="Haram B.N."/>
            <person name="Mares J."/>
            <person name="Martinez Yerena J.A."/>
            <person name="Hrouzek P."/>
            <person name="Sobotka R."/>
            <person name="Henderson W.M."/>
            <person name="Schmieder P."/>
            <person name="Williams S.M."/>
            <person name="Lauderdale J.D."/>
            <person name="Wilde H.D."/>
            <person name="Gerrin W."/>
            <person name="Kust A."/>
            <person name="Washington J.W."/>
            <person name="Wagner C."/>
            <person name="Geier B."/>
            <person name="Liebeke M."/>
            <person name="Enke H."/>
            <person name="Niedermeyer T.H.J."/>
            <person name="Wilde S.B."/>
        </authorList>
    </citation>
    <scope>NUCLEOTIDE SEQUENCE [LARGE SCALE GENOMIC DNA]</scope>
    <source>
        <strain evidence="10">Thurmond2011</strain>
    </source>
</reference>
<dbReference type="GO" id="GO:0020037">
    <property type="term" value="F:heme binding"/>
    <property type="evidence" value="ECO:0007669"/>
    <property type="project" value="InterPro"/>
</dbReference>
<dbReference type="InterPro" id="IPR051811">
    <property type="entry name" value="Cytochrome_c550/c551-like"/>
</dbReference>